<evidence type="ECO:0000256" key="2">
    <source>
        <dbReference type="ARBA" id="ARBA00022603"/>
    </source>
</evidence>
<sequence length="349" mass="38989">MNDTIDSPLITAARRLDAILRDGGYHRIVGAPHVMDQLVHRDTRVAEYLWNHGTNATPTTRDLLKFAFFCQPLSISRALNILSKPVLDALNGLGILNFDGDLVFLLNHMLLVYHGCSFIAPRFINPSNPIDLYLGWDSLRLASHLRTNYSKSLFEVGAGTGIIGLIGTNSSYLASEISARATKIASFNFALNQQERRCAAVCGNLLEQLDCRDQRIVVSNPPYVAAPSELPLPVYSMGGVDGLDMVRRIVTSWNRFINSPACVFILRAYGEQRAEKLESFLNQHHGCATITLQYLSDTPLTEEDFMALVLGSGGEEEQIEKRNKLFQNHYDRQGFTRQFDILATLTRNP</sequence>
<protein>
    <submittedName>
        <fullName evidence="6">Methyltransferase small domain-containing protein</fullName>
    </submittedName>
</protein>
<evidence type="ECO:0000256" key="1">
    <source>
        <dbReference type="ARBA" id="ARBA00006149"/>
    </source>
</evidence>
<dbReference type="PANTHER" id="PTHR45875:SF1">
    <property type="entry name" value="METHYLTRANSFERASE N6AMT1"/>
    <property type="match status" value="1"/>
</dbReference>
<dbReference type="CDD" id="cd02440">
    <property type="entry name" value="AdoMet_MTases"/>
    <property type="match status" value="1"/>
</dbReference>
<dbReference type="SUPFAM" id="SSF53335">
    <property type="entry name" value="S-adenosyl-L-methionine-dependent methyltransferases"/>
    <property type="match status" value="1"/>
</dbReference>
<dbReference type="PROSITE" id="PS00092">
    <property type="entry name" value="N6_MTASE"/>
    <property type="match status" value="1"/>
</dbReference>
<dbReference type="GO" id="GO:0008757">
    <property type="term" value="F:S-adenosylmethionine-dependent methyltransferase activity"/>
    <property type="evidence" value="ECO:0007669"/>
    <property type="project" value="TreeGrafter"/>
</dbReference>
<keyword evidence="3 6" id="KW-0808">Transferase</keyword>
<dbReference type="GO" id="GO:0032259">
    <property type="term" value="P:methylation"/>
    <property type="evidence" value="ECO:0007669"/>
    <property type="project" value="UniProtKB-KW"/>
</dbReference>
<dbReference type="GO" id="GO:0003676">
    <property type="term" value="F:nucleic acid binding"/>
    <property type="evidence" value="ECO:0007669"/>
    <property type="project" value="InterPro"/>
</dbReference>
<evidence type="ECO:0000256" key="3">
    <source>
        <dbReference type="ARBA" id="ARBA00022679"/>
    </source>
</evidence>
<dbReference type="Pfam" id="PF05175">
    <property type="entry name" value="MTS"/>
    <property type="match status" value="1"/>
</dbReference>
<keyword evidence="2 6" id="KW-0489">Methyltransferase</keyword>
<dbReference type="GO" id="GO:0035657">
    <property type="term" value="C:eRF1 methyltransferase complex"/>
    <property type="evidence" value="ECO:0007669"/>
    <property type="project" value="TreeGrafter"/>
</dbReference>
<name>A0A450SXR1_9GAMM</name>
<gene>
    <name evidence="6" type="ORF">BECKDK2373C_GA0170839_106820</name>
</gene>
<keyword evidence="4" id="KW-0949">S-adenosyl-L-methionine</keyword>
<dbReference type="GO" id="GO:0008276">
    <property type="term" value="F:protein methyltransferase activity"/>
    <property type="evidence" value="ECO:0007669"/>
    <property type="project" value="TreeGrafter"/>
</dbReference>
<dbReference type="Gene3D" id="3.40.50.150">
    <property type="entry name" value="Vaccinia Virus protein VP39"/>
    <property type="match status" value="1"/>
</dbReference>
<dbReference type="EMBL" id="CAADEY010000068">
    <property type="protein sequence ID" value="VFJ58855.1"/>
    <property type="molecule type" value="Genomic_DNA"/>
</dbReference>
<dbReference type="PANTHER" id="PTHR45875">
    <property type="entry name" value="METHYLTRANSFERASE N6AMT1"/>
    <property type="match status" value="1"/>
</dbReference>
<evidence type="ECO:0000259" key="5">
    <source>
        <dbReference type="Pfam" id="PF05175"/>
    </source>
</evidence>
<comment type="similarity">
    <text evidence="1">Belongs to the eukaryotic/archaeal PrmC-related family.</text>
</comment>
<feature type="domain" description="Methyltransferase small" evidence="5">
    <location>
        <begin position="141"/>
        <end position="225"/>
    </location>
</feature>
<organism evidence="6">
    <name type="scientific">Candidatus Kentrum sp. DK</name>
    <dbReference type="NCBI Taxonomy" id="2126562"/>
    <lineage>
        <taxon>Bacteria</taxon>
        <taxon>Pseudomonadati</taxon>
        <taxon>Pseudomonadota</taxon>
        <taxon>Gammaproteobacteria</taxon>
        <taxon>Candidatus Kentrum</taxon>
    </lineage>
</organism>
<accession>A0A450SXR1</accession>
<proteinExistence type="inferred from homology"/>
<dbReference type="InterPro" id="IPR052190">
    <property type="entry name" value="Euk-Arch_PrmC-MTase"/>
</dbReference>
<dbReference type="GO" id="GO:0008170">
    <property type="term" value="F:N-methyltransferase activity"/>
    <property type="evidence" value="ECO:0007669"/>
    <property type="project" value="UniProtKB-ARBA"/>
</dbReference>
<dbReference type="InterPro" id="IPR007848">
    <property type="entry name" value="Small_mtfrase_dom"/>
</dbReference>
<evidence type="ECO:0000256" key="4">
    <source>
        <dbReference type="ARBA" id="ARBA00022691"/>
    </source>
</evidence>
<dbReference type="InterPro" id="IPR002052">
    <property type="entry name" value="DNA_methylase_N6_adenine_CS"/>
</dbReference>
<dbReference type="AlphaFoldDB" id="A0A450SXR1"/>
<dbReference type="InterPro" id="IPR029063">
    <property type="entry name" value="SAM-dependent_MTases_sf"/>
</dbReference>
<reference evidence="6" key="1">
    <citation type="submission" date="2019-02" db="EMBL/GenBank/DDBJ databases">
        <authorList>
            <person name="Gruber-Vodicka R. H."/>
            <person name="Seah K. B. B."/>
        </authorList>
    </citation>
    <scope>NUCLEOTIDE SEQUENCE</scope>
    <source>
        <strain evidence="6">BECK_DK161</strain>
    </source>
</reference>
<evidence type="ECO:0000313" key="6">
    <source>
        <dbReference type="EMBL" id="VFJ58855.1"/>
    </source>
</evidence>